<organism evidence="8 9">
    <name type="scientific">Streptomyces azureus</name>
    <dbReference type="NCBI Taxonomy" id="146537"/>
    <lineage>
        <taxon>Bacteria</taxon>
        <taxon>Bacillati</taxon>
        <taxon>Actinomycetota</taxon>
        <taxon>Actinomycetes</taxon>
        <taxon>Kitasatosporales</taxon>
        <taxon>Streptomycetaceae</taxon>
        <taxon>Streptomyces</taxon>
    </lineage>
</organism>
<feature type="domain" description="Major facilitator superfamily (MFS) profile" evidence="7">
    <location>
        <begin position="50"/>
        <end position="508"/>
    </location>
</feature>
<reference evidence="8" key="1">
    <citation type="journal article" date="2015" name="Genome Announc.">
        <title>Draft Genome Sequence of Thiostrepton-Producing Streptomyces azureus ATCC 14921.</title>
        <authorList>
            <person name="Sakihara K."/>
            <person name="Maeda J."/>
            <person name="Tashiro K."/>
            <person name="Fujino Y."/>
            <person name="Kuhara S."/>
            <person name="Ohshima T."/>
            <person name="Ogata S."/>
            <person name="Doi K."/>
        </authorList>
    </citation>
    <scope>NUCLEOTIDE SEQUENCE [LARGE SCALE GENOMIC DNA]</scope>
    <source>
        <strain evidence="8">ATCC14921</strain>
    </source>
</reference>
<protein>
    <submittedName>
        <fullName evidence="8">Membrane efflux protein</fullName>
    </submittedName>
</protein>
<feature type="transmembrane region" description="Helical" evidence="6">
    <location>
        <begin position="307"/>
        <end position="329"/>
    </location>
</feature>
<dbReference type="InterPro" id="IPR020846">
    <property type="entry name" value="MFS_dom"/>
</dbReference>
<sequence>MPHPLTESGHSVATIAVMVIGMTASQIPQEDTRAPAAASVPISGAGASAALLVVLFGSFMDLLDATIVTVAAPAVAQDLGAGDAEIQWMIASYVLALGAGLVTGGRLGDQYGRKRLFMIGLAGFMLTSALCALAADPGMLIGMRAAQGLTAGVMVPQVFGIIRASFAPGERAKAFGAYGAVQGLASVAGPLLGGLLVDGDVFGLGWRTIFWINVPVSILALIIGAKVLPESRSASTARPDLLGALLAASGILLLLLPIIQTETWGWTWASYALLAAGIAVLAIFLTYERRLAGRGDEPVFDPALLGIRAFAIGLSASVLFFGGLGSYFLTLSVYLQNGTDRTALETGLVILPYALGSIITSGLGVAFAAKAGRALLVTGSLTIAASQLVLWAVIRDGNDPGYWHLALALFVGGLGLGLAAPILVNVVLAGVPGRNAGAAGGVLSTVNQIGGAIGIAVLGTVFFTAVTGSATGAPGPADYGHALSIVLVVSAVVYVVAALVMLALPKTAAEHVGQ</sequence>
<evidence type="ECO:0000256" key="1">
    <source>
        <dbReference type="ARBA" id="ARBA00004651"/>
    </source>
</evidence>
<evidence type="ECO:0000256" key="4">
    <source>
        <dbReference type="ARBA" id="ARBA00023136"/>
    </source>
</evidence>
<dbReference type="InterPro" id="IPR036259">
    <property type="entry name" value="MFS_trans_sf"/>
</dbReference>
<dbReference type="CDD" id="cd17321">
    <property type="entry name" value="MFS_MMR_MDR_like"/>
    <property type="match status" value="1"/>
</dbReference>
<dbReference type="PROSITE" id="PS50850">
    <property type="entry name" value="MFS"/>
    <property type="match status" value="1"/>
</dbReference>
<dbReference type="InterPro" id="IPR011701">
    <property type="entry name" value="MFS"/>
</dbReference>
<dbReference type="Pfam" id="PF07690">
    <property type="entry name" value="MFS_1"/>
    <property type="match status" value="2"/>
</dbReference>
<evidence type="ECO:0000256" key="5">
    <source>
        <dbReference type="ARBA" id="ARBA00023251"/>
    </source>
</evidence>
<dbReference type="Proteomes" id="UP000053859">
    <property type="component" value="Unassembled WGS sequence"/>
</dbReference>
<dbReference type="Gene3D" id="1.20.1720.10">
    <property type="entry name" value="Multidrug resistance protein D"/>
    <property type="match status" value="1"/>
</dbReference>
<feature type="transmembrane region" description="Helical" evidence="6">
    <location>
        <begin position="349"/>
        <end position="368"/>
    </location>
</feature>
<gene>
    <name evidence="8" type="ORF">SAZU_1138</name>
</gene>
<feature type="transmembrane region" description="Helical" evidence="6">
    <location>
        <begin position="375"/>
        <end position="394"/>
    </location>
</feature>
<feature type="transmembrane region" description="Helical" evidence="6">
    <location>
        <begin position="406"/>
        <end position="428"/>
    </location>
</feature>
<dbReference type="GO" id="GO:0005886">
    <property type="term" value="C:plasma membrane"/>
    <property type="evidence" value="ECO:0007669"/>
    <property type="project" value="UniProtKB-SubCell"/>
</dbReference>
<dbReference type="GO" id="GO:0046677">
    <property type="term" value="P:response to antibiotic"/>
    <property type="evidence" value="ECO:0007669"/>
    <property type="project" value="UniProtKB-KW"/>
</dbReference>
<evidence type="ECO:0000256" key="6">
    <source>
        <dbReference type="SAM" id="Phobius"/>
    </source>
</evidence>
<accession>A0A0K8PEV4</accession>
<dbReference type="GO" id="GO:0022857">
    <property type="term" value="F:transmembrane transporter activity"/>
    <property type="evidence" value="ECO:0007669"/>
    <property type="project" value="InterPro"/>
</dbReference>
<feature type="transmembrane region" description="Helical" evidence="6">
    <location>
        <begin position="116"/>
        <end position="135"/>
    </location>
</feature>
<evidence type="ECO:0000259" key="7">
    <source>
        <dbReference type="PROSITE" id="PS50850"/>
    </source>
</evidence>
<feature type="transmembrane region" description="Helical" evidence="6">
    <location>
        <begin position="86"/>
        <end position="104"/>
    </location>
</feature>
<feature type="transmembrane region" description="Helical" evidence="6">
    <location>
        <begin position="482"/>
        <end position="504"/>
    </location>
</feature>
<keyword evidence="9" id="KW-1185">Reference proteome</keyword>
<feature type="transmembrane region" description="Helical" evidence="6">
    <location>
        <begin position="265"/>
        <end position="287"/>
    </location>
</feature>
<comment type="subcellular location">
    <subcellularLocation>
        <location evidence="1">Cell membrane</location>
        <topology evidence="1">Multi-pass membrane protein</topology>
    </subcellularLocation>
</comment>
<feature type="transmembrane region" description="Helical" evidence="6">
    <location>
        <begin position="449"/>
        <end position="470"/>
    </location>
</feature>
<proteinExistence type="predicted"/>
<keyword evidence="5" id="KW-0046">Antibiotic resistance</keyword>
<keyword evidence="4 6" id="KW-0472">Membrane</keyword>
<feature type="transmembrane region" description="Helical" evidence="6">
    <location>
        <begin position="174"/>
        <end position="197"/>
    </location>
</feature>
<dbReference type="SUPFAM" id="SSF103473">
    <property type="entry name" value="MFS general substrate transporter"/>
    <property type="match status" value="2"/>
</dbReference>
<feature type="transmembrane region" description="Helical" evidence="6">
    <location>
        <begin position="141"/>
        <end position="162"/>
    </location>
</feature>
<keyword evidence="3 6" id="KW-1133">Transmembrane helix</keyword>
<evidence type="ECO:0000256" key="3">
    <source>
        <dbReference type="ARBA" id="ARBA00022989"/>
    </source>
</evidence>
<dbReference type="EMBL" id="DF968213">
    <property type="protein sequence ID" value="GAP46400.1"/>
    <property type="molecule type" value="Genomic_DNA"/>
</dbReference>
<evidence type="ECO:0000313" key="8">
    <source>
        <dbReference type="EMBL" id="GAP46400.1"/>
    </source>
</evidence>
<feature type="transmembrane region" description="Helical" evidence="6">
    <location>
        <begin position="241"/>
        <end position="259"/>
    </location>
</feature>
<evidence type="ECO:0000256" key="2">
    <source>
        <dbReference type="ARBA" id="ARBA00022692"/>
    </source>
</evidence>
<evidence type="ECO:0000313" key="9">
    <source>
        <dbReference type="Proteomes" id="UP000053859"/>
    </source>
</evidence>
<dbReference type="PANTHER" id="PTHR42718:SF39">
    <property type="entry name" value="ACTINORHODIN TRANSPORTER-RELATED"/>
    <property type="match status" value="1"/>
</dbReference>
<dbReference type="PANTHER" id="PTHR42718">
    <property type="entry name" value="MAJOR FACILITATOR SUPERFAMILY MULTIDRUG TRANSPORTER MFSC"/>
    <property type="match status" value="1"/>
</dbReference>
<feature type="transmembrane region" description="Helical" evidence="6">
    <location>
        <begin position="209"/>
        <end position="229"/>
    </location>
</feature>
<dbReference type="Gene3D" id="1.20.1250.20">
    <property type="entry name" value="MFS general substrate transporter like domains"/>
    <property type="match status" value="1"/>
</dbReference>
<dbReference type="PATRIC" id="fig|146537.3.peg.1197"/>
<feature type="transmembrane region" description="Helical" evidence="6">
    <location>
        <begin position="40"/>
        <end position="60"/>
    </location>
</feature>
<feature type="transmembrane region" description="Helical" evidence="6">
    <location>
        <begin position="12"/>
        <end position="28"/>
    </location>
</feature>
<dbReference type="AlphaFoldDB" id="A0A0K8PEV4"/>
<name>A0A0K8PEV4_STRAJ</name>
<keyword evidence="2 6" id="KW-0812">Transmembrane</keyword>